<feature type="region of interest" description="Disordered" evidence="1">
    <location>
        <begin position="307"/>
        <end position="340"/>
    </location>
</feature>
<dbReference type="AlphaFoldDB" id="A0A2W4JL03"/>
<feature type="compositionally biased region" description="Low complexity" evidence="1">
    <location>
        <begin position="139"/>
        <end position="148"/>
    </location>
</feature>
<reference evidence="2" key="1">
    <citation type="submission" date="2018-05" db="EMBL/GenBank/DDBJ databases">
        <authorList>
            <person name="Lanie J.A."/>
            <person name="Ng W.-L."/>
            <person name="Kazmierczak K.M."/>
            <person name="Andrzejewski T.M."/>
            <person name="Davidsen T.M."/>
            <person name="Wayne K.J."/>
            <person name="Tettelin H."/>
            <person name="Glass J.I."/>
            <person name="Rusch D."/>
            <person name="Podicherti R."/>
            <person name="Tsui H.-C.T."/>
            <person name="Winkler M.E."/>
        </authorList>
    </citation>
    <scope>NUCLEOTIDE SEQUENCE</scope>
    <source>
        <strain evidence="2">ZC4RG45</strain>
    </source>
</reference>
<protein>
    <submittedName>
        <fullName evidence="2">Uncharacterized protein</fullName>
    </submittedName>
</protein>
<gene>
    <name evidence="2" type="ORF">DIU77_05005</name>
</gene>
<feature type="compositionally biased region" description="Low complexity" evidence="1">
    <location>
        <begin position="322"/>
        <end position="331"/>
    </location>
</feature>
<sequence length="356" mass="39211">MSMWWGRRKRAERITLVEETRGEIHEAWVEVFTLQEQSSEGPDLDAALSGIMARLRARLSPRMAALSELASSGRLESFHVRMALEQLDDAVVVARSAPCGSTTTIDQLLMSASGHLVEAACRIEFPRMYRKAAGDRPVSAGPASPGPAMTSVLGPQAPPSDPDRRHGEPLSRSASPEATPIRNELRDAFLPVCDALYWAMIDADNLEGEEPEETRRELARIMAEPKAELEPAMAQWTELASGDRPESPALRTALAALRAADEAVRHPDLAHAGLLGTTSQMQVWRWLELAEANVGWLVVAADEGPASQAPVVDPRHDRGEPPRTTAQATAAPDRHPALPQPYRDLRVPWYRRLFRR</sequence>
<evidence type="ECO:0000256" key="1">
    <source>
        <dbReference type="SAM" id="MobiDB-lite"/>
    </source>
</evidence>
<proteinExistence type="predicted"/>
<dbReference type="EMBL" id="QGUI01000133">
    <property type="protein sequence ID" value="PZM99804.1"/>
    <property type="molecule type" value="Genomic_DNA"/>
</dbReference>
<name>A0A2W4JL03_9PSEU</name>
<evidence type="ECO:0000313" key="2">
    <source>
        <dbReference type="EMBL" id="PZM99804.1"/>
    </source>
</evidence>
<feature type="region of interest" description="Disordered" evidence="1">
    <location>
        <begin position="134"/>
        <end position="180"/>
    </location>
</feature>
<comment type="caution">
    <text evidence="2">The sequence shown here is derived from an EMBL/GenBank/DDBJ whole genome shotgun (WGS) entry which is preliminary data.</text>
</comment>
<accession>A0A2W4JL03</accession>
<organism evidence="2">
    <name type="scientific">Thermocrispum agreste</name>
    <dbReference type="NCBI Taxonomy" id="37925"/>
    <lineage>
        <taxon>Bacteria</taxon>
        <taxon>Bacillati</taxon>
        <taxon>Actinomycetota</taxon>
        <taxon>Actinomycetes</taxon>
        <taxon>Pseudonocardiales</taxon>
        <taxon>Pseudonocardiaceae</taxon>
        <taxon>Thermocrispum</taxon>
    </lineage>
</organism>